<keyword evidence="2" id="KW-1185">Reference proteome</keyword>
<reference evidence="1" key="1">
    <citation type="journal article" date="2020" name="Stud. Mycol.">
        <title>101 Dothideomycetes genomes: a test case for predicting lifestyles and emergence of pathogens.</title>
        <authorList>
            <person name="Haridas S."/>
            <person name="Albert R."/>
            <person name="Binder M."/>
            <person name="Bloem J."/>
            <person name="Labutti K."/>
            <person name="Salamov A."/>
            <person name="Andreopoulos B."/>
            <person name="Baker S."/>
            <person name="Barry K."/>
            <person name="Bills G."/>
            <person name="Bluhm B."/>
            <person name="Cannon C."/>
            <person name="Castanera R."/>
            <person name="Culley D."/>
            <person name="Daum C."/>
            <person name="Ezra D."/>
            <person name="Gonzalez J."/>
            <person name="Henrissat B."/>
            <person name="Kuo A."/>
            <person name="Liang C."/>
            <person name="Lipzen A."/>
            <person name="Lutzoni F."/>
            <person name="Magnuson J."/>
            <person name="Mondo S."/>
            <person name="Nolan M."/>
            <person name="Ohm R."/>
            <person name="Pangilinan J."/>
            <person name="Park H.-J."/>
            <person name="Ramirez L."/>
            <person name="Alfaro M."/>
            <person name="Sun H."/>
            <person name="Tritt A."/>
            <person name="Yoshinaga Y."/>
            <person name="Zwiers L.-H."/>
            <person name="Turgeon B."/>
            <person name="Goodwin S."/>
            <person name="Spatafora J."/>
            <person name="Crous P."/>
            <person name="Grigoriev I."/>
        </authorList>
    </citation>
    <scope>NUCLEOTIDE SEQUENCE</scope>
    <source>
        <strain evidence="1">CBS 121739</strain>
    </source>
</reference>
<name>A0A6A6W0K1_9PEZI</name>
<dbReference type="GeneID" id="54489758"/>
<dbReference type="EMBL" id="ML996576">
    <property type="protein sequence ID" value="KAF2756073.1"/>
    <property type="molecule type" value="Genomic_DNA"/>
</dbReference>
<gene>
    <name evidence="1" type="ORF">EJ05DRAFT_518688</name>
</gene>
<dbReference type="Proteomes" id="UP000799437">
    <property type="component" value="Unassembled WGS sequence"/>
</dbReference>
<proteinExistence type="predicted"/>
<protein>
    <submittedName>
        <fullName evidence="1">Uncharacterized protein</fullName>
    </submittedName>
</protein>
<evidence type="ECO:0000313" key="1">
    <source>
        <dbReference type="EMBL" id="KAF2756073.1"/>
    </source>
</evidence>
<organism evidence="1 2">
    <name type="scientific">Pseudovirgaria hyperparasitica</name>
    <dbReference type="NCBI Taxonomy" id="470096"/>
    <lineage>
        <taxon>Eukaryota</taxon>
        <taxon>Fungi</taxon>
        <taxon>Dikarya</taxon>
        <taxon>Ascomycota</taxon>
        <taxon>Pezizomycotina</taxon>
        <taxon>Dothideomycetes</taxon>
        <taxon>Dothideomycetes incertae sedis</taxon>
        <taxon>Acrospermales</taxon>
        <taxon>Acrospermaceae</taxon>
        <taxon>Pseudovirgaria</taxon>
    </lineage>
</organism>
<dbReference type="RefSeq" id="XP_033598524.1">
    <property type="nucleotide sequence ID" value="XM_033748704.1"/>
</dbReference>
<dbReference type="AlphaFoldDB" id="A0A6A6W0K1"/>
<sequence>MEAYSNDQDMQHLLQTLFMIWDIQSIYFKTVLNTMEHIGTATEVESEPDQGQIVTRIFCDRDERWQHLLDGRPRTDGKPNIRKWRDTTPQFTYQHEGTLFHRFIIPTEPECRIQRDSREAVKTSAVTYISMDGQYSTITICDPYGQQRVTTLKQRGSLFPLKPMLRDRQTSPLDTFLSLIIFIEFLKTPELRPFFAMLTLLGDFRIKLQEGAPSGYMGQLTWTRDYHPGAPWPPLPPKYTPRNRPASR</sequence>
<evidence type="ECO:0000313" key="2">
    <source>
        <dbReference type="Proteomes" id="UP000799437"/>
    </source>
</evidence>
<accession>A0A6A6W0K1</accession>